<proteinExistence type="predicted"/>
<evidence type="ECO:0000313" key="7">
    <source>
        <dbReference type="Proteomes" id="UP000266482"/>
    </source>
</evidence>
<dbReference type="Proteomes" id="UP000266482">
    <property type="component" value="Unassembled WGS sequence"/>
</dbReference>
<evidence type="ECO:0000256" key="1">
    <source>
        <dbReference type="ARBA" id="ARBA00004141"/>
    </source>
</evidence>
<reference evidence="6 7" key="1">
    <citation type="submission" date="2018-09" db="EMBL/GenBank/DDBJ databases">
        <title>Paenibacillus aracenensis nov. sp. isolated from a cave in southern Spain.</title>
        <authorList>
            <person name="Jurado V."/>
            <person name="Gutierrez-Patricio S."/>
            <person name="Gonzalez-Pimentel J.L."/>
            <person name="Miller A.Z."/>
            <person name="Laiz L."/>
            <person name="Saiz-Jimenez C."/>
        </authorList>
    </citation>
    <scope>NUCLEOTIDE SEQUENCE [LARGE SCALE GENOMIC DNA]</scope>
    <source>
        <strain evidence="6 7">DSM 22867</strain>
    </source>
</reference>
<protein>
    <submittedName>
        <fullName evidence="6">DUF4870 domain-containing protein</fullName>
    </submittedName>
</protein>
<name>A0A3A1UXN8_9BACL</name>
<comment type="caution">
    <text evidence="6">The sequence shown here is derived from an EMBL/GenBank/DDBJ whole genome shotgun (WGS) entry which is preliminary data.</text>
</comment>
<dbReference type="InterPro" id="IPR019109">
    <property type="entry name" value="MamF_MmsF"/>
</dbReference>
<sequence>MLCHLLALSGFIIPLGMIIGPLVIWLIKKDQSPFVNDQGKEALNFNISIVIYSIVAGILCLIFIGILLLFAVLIVWLIFTIMASVKANEGKIYRYPLTIRFIK</sequence>
<evidence type="ECO:0000256" key="5">
    <source>
        <dbReference type="SAM" id="Phobius"/>
    </source>
</evidence>
<evidence type="ECO:0000313" key="6">
    <source>
        <dbReference type="EMBL" id="RIX51083.1"/>
    </source>
</evidence>
<feature type="transmembrane region" description="Helical" evidence="5">
    <location>
        <begin position="5"/>
        <end position="27"/>
    </location>
</feature>
<evidence type="ECO:0000256" key="4">
    <source>
        <dbReference type="ARBA" id="ARBA00023136"/>
    </source>
</evidence>
<accession>A0A3A1UXN8</accession>
<keyword evidence="7" id="KW-1185">Reference proteome</keyword>
<dbReference type="Pfam" id="PF09685">
    <property type="entry name" value="MamF_MmsF"/>
    <property type="match status" value="1"/>
</dbReference>
<comment type="subcellular location">
    <subcellularLocation>
        <location evidence="1">Membrane</location>
        <topology evidence="1">Multi-pass membrane protein</topology>
    </subcellularLocation>
</comment>
<gene>
    <name evidence="6" type="ORF">D3P08_17840</name>
</gene>
<evidence type="ECO:0000256" key="2">
    <source>
        <dbReference type="ARBA" id="ARBA00022692"/>
    </source>
</evidence>
<keyword evidence="4 5" id="KW-0472">Membrane</keyword>
<organism evidence="6 7">
    <name type="scientific">Paenibacillus nanensis</name>
    <dbReference type="NCBI Taxonomy" id="393251"/>
    <lineage>
        <taxon>Bacteria</taxon>
        <taxon>Bacillati</taxon>
        <taxon>Bacillota</taxon>
        <taxon>Bacilli</taxon>
        <taxon>Bacillales</taxon>
        <taxon>Paenibacillaceae</taxon>
        <taxon>Paenibacillus</taxon>
    </lineage>
</organism>
<feature type="transmembrane region" description="Helical" evidence="5">
    <location>
        <begin position="47"/>
        <end position="79"/>
    </location>
</feature>
<keyword evidence="3 5" id="KW-1133">Transmembrane helix</keyword>
<dbReference type="OrthoDB" id="9808930at2"/>
<keyword evidence="2 5" id="KW-0812">Transmembrane</keyword>
<dbReference type="AlphaFoldDB" id="A0A3A1UXN8"/>
<evidence type="ECO:0000256" key="3">
    <source>
        <dbReference type="ARBA" id="ARBA00022989"/>
    </source>
</evidence>
<dbReference type="EMBL" id="QXQA01000012">
    <property type="protein sequence ID" value="RIX51083.1"/>
    <property type="molecule type" value="Genomic_DNA"/>
</dbReference>